<dbReference type="SUPFAM" id="SSF81343">
    <property type="entry name" value="Fumarate reductase respiratory complex transmembrane subunits"/>
    <property type="match status" value="1"/>
</dbReference>
<feature type="region of interest" description="Disordered" evidence="8">
    <location>
        <begin position="1"/>
        <end position="21"/>
    </location>
</feature>
<dbReference type="GO" id="GO:0005739">
    <property type="term" value="C:mitochondrion"/>
    <property type="evidence" value="ECO:0007669"/>
    <property type="project" value="GOC"/>
</dbReference>
<dbReference type="Gene3D" id="1.20.1300.10">
    <property type="entry name" value="Fumarate reductase/succinate dehydrogenase, transmembrane subunit"/>
    <property type="match status" value="1"/>
</dbReference>
<proteinExistence type="predicted"/>
<keyword evidence="2" id="KW-0349">Heme</keyword>
<dbReference type="PROSITE" id="PS01001">
    <property type="entry name" value="SDH_CYT_2"/>
    <property type="match status" value="1"/>
</dbReference>
<dbReference type="InterPro" id="IPR000701">
    <property type="entry name" value="SuccDH_FuR_B_TM-su"/>
</dbReference>
<reference evidence="10 11" key="1">
    <citation type="submission" date="2017-05" db="EMBL/GenBank/DDBJ databases">
        <title>Draft genome sequence of Elsinoe australis.</title>
        <authorList>
            <person name="Cheng Q."/>
        </authorList>
    </citation>
    <scope>NUCLEOTIDE SEQUENCE [LARGE SCALE GENOMIC DNA]</scope>
    <source>
        <strain evidence="10 11">NL1</strain>
    </source>
</reference>
<comment type="caution">
    <text evidence="10">The sequence shown here is derived from an EMBL/GenBank/DDBJ whole genome shotgun (WGS) entry which is preliminary data.</text>
</comment>
<dbReference type="STRING" id="40998.A0A2P7YL91"/>
<dbReference type="GO" id="GO:0009055">
    <property type="term" value="F:electron transfer activity"/>
    <property type="evidence" value="ECO:0007669"/>
    <property type="project" value="InterPro"/>
</dbReference>
<sequence length="187" mass="20338">MLAQRMLQQSSRRLATQPGSSLLSRTPAAIIASQVNGSQRRLVETAKISQSQENDSVLARQRLNRPVAPHLTIYKPQVTWTLSALNRITGSVLSGAFYIYGSLYLIAPAFGWQVGSAVMAASVAKWGMLAKGVVKFPLAFFFTFHSWNGIRHLMWDTASGITNNQVQKTGWACIGLSVVTALGLCAL</sequence>
<keyword evidence="5 9" id="KW-1133">Transmembrane helix</keyword>
<evidence type="ECO:0000256" key="9">
    <source>
        <dbReference type="SAM" id="Phobius"/>
    </source>
</evidence>
<keyword evidence="3 9" id="KW-0812">Transmembrane</keyword>
<evidence type="ECO:0000256" key="6">
    <source>
        <dbReference type="ARBA" id="ARBA00023004"/>
    </source>
</evidence>
<dbReference type="GO" id="GO:0016020">
    <property type="term" value="C:membrane"/>
    <property type="evidence" value="ECO:0007669"/>
    <property type="project" value="UniProtKB-SubCell"/>
</dbReference>
<dbReference type="CDD" id="cd03499">
    <property type="entry name" value="SQR_TypeC_SdhC"/>
    <property type="match status" value="1"/>
</dbReference>
<protein>
    <submittedName>
        <fullName evidence="10">Succinate dehydrogenase, cytochrome b556 subunit</fullName>
    </submittedName>
</protein>
<evidence type="ECO:0000313" key="10">
    <source>
        <dbReference type="EMBL" id="PSK36737.1"/>
    </source>
</evidence>
<dbReference type="GO" id="GO:0046872">
    <property type="term" value="F:metal ion binding"/>
    <property type="evidence" value="ECO:0007669"/>
    <property type="project" value="UniProtKB-KW"/>
</dbReference>
<dbReference type="PANTHER" id="PTHR10978:SF5">
    <property type="entry name" value="SUCCINATE DEHYDROGENASE CYTOCHROME B560 SUBUNIT, MITOCHONDRIAL"/>
    <property type="match status" value="1"/>
</dbReference>
<keyword evidence="6" id="KW-0408">Iron</keyword>
<dbReference type="InterPro" id="IPR014314">
    <property type="entry name" value="Succ_DH_cytb556"/>
</dbReference>
<feature type="transmembrane region" description="Helical" evidence="9">
    <location>
        <begin position="126"/>
        <end position="144"/>
    </location>
</feature>
<dbReference type="OrthoDB" id="588261at2759"/>
<dbReference type="InterPro" id="IPR034804">
    <property type="entry name" value="SQR/QFR_C/D"/>
</dbReference>
<keyword evidence="7 9" id="KW-0472">Membrane</keyword>
<evidence type="ECO:0000256" key="5">
    <source>
        <dbReference type="ARBA" id="ARBA00022989"/>
    </source>
</evidence>
<dbReference type="AlphaFoldDB" id="A0A2P7YL91"/>
<dbReference type="InterPro" id="IPR018495">
    <property type="entry name" value="Succ_DH_cyt_bsu_CS"/>
</dbReference>
<keyword evidence="11" id="KW-1185">Reference proteome</keyword>
<organism evidence="10 11">
    <name type="scientific">Elsinoe australis</name>
    <dbReference type="NCBI Taxonomy" id="40998"/>
    <lineage>
        <taxon>Eukaryota</taxon>
        <taxon>Fungi</taxon>
        <taxon>Dikarya</taxon>
        <taxon>Ascomycota</taxon>
        <taxon>Pezizomycotina</taxon>
        <taxon>Dothideomycetes</taxon>
        <taxon>Dothideomycetidae</taxon>
        <taxon>Myriangiales</taxon>
        <taxon>Elsinoaceae</taxon>
        <taxon>Elsinoe</taxon>
    </lineage>
</organism>
<evidence type="ECO:0000256" key="8">
    <source>
        <dbReference type="SAM" id="MobiDB-lite"/>
    </source>
</evidence>
<evidence type="ECO:0000256" key="4">
    <source>
        <dbReference type="ARBA" id="ARBA00022723"/>
    </source>
</evidence>
<comment type="subcellular location">
    <subcellularLocation>
        <location evidence="1">Membrane</location>
        <topology evidence="1">Multi-pass membrane protein</topology>
    </subcellularLocation>
</comment>
<evidence type="ECO:0000313" key="11">
    <source>
        <dbReference type="Proteomes" id="UP000243723"/>
    </source>
</evidence>
<name>A0A2P7YL91_9PEZI</name>
<feature type="transmembrane region" description="Helical" evidence="9">
    <location>
        <begin position="92"/>
        <end position="114"/>
    </location>
</feature>
<evidence type="ECO:0000256" key="3">
    <source>
        <dbReference type="ARBA" id="ARBA00022692"/>
    </source>
</evidence>
<dbReference type="EMBL" id="NHZQ01000419">
    <property type="protein sequence ID" value="PSK36737.1"/>
    <property type="molecule type" value="Genomic_DNA"/>
</dbReference>
<dbReference type="GO" id="GO:0006121">
    <property type="term" value="P:mitochondrial electron transport, succinate to ubiquinone"/>
    <property type="evidence" value="ECO:0007669"/>
    <property type="project" value="TreeGrafter"/>
</dbReference>
<keyword evidence="4" id="KW-0479">Metal-binding</keyword>
<evidence type="ECO:0000256" key="7">
    <source>
        <dbReference type="ARBA" id="ARBA00023136"/>
    </source>
</evidence>
<evidence type="ECO:0000256" key="2">
    <source>
        <dbReference type="ARBA" id="ARBA00022617"/>
    </source>
</evidence>
<evidence type="ECO:0000256" key="1">
    <source>
        <dbReference type="ARBA" id="ARBA00004141"/>
    </source>
</evidence>
<dbReference type="PANTHER" id="PTHR10978">
    <property type="entry name" value="SUCCINATE DEHYDROGENASE CYTOCHROME B560 SUBUNIT"/>
    <property type="match status" value="1"/>
</dbReference>
<gene>
    <name evidence="10" type="ORF">B9Z65_1920</name>
</gene>
<dbReference type="NCBIfam" id="TIGR02970">
    <property type="entry name" value="succ_dehyd_cytB"/>
    <property type="match status" value="1"/>
</dbReference>
<accession>A0A2P7YL91</accession>
<dbReference type="Pfam" id="PF01127">
    <property type="entry name" value="Sdh_cyt"/>
    <property type="match status" value="1"/>
</dbReference>
<dbReference type="GO" id="GO:0006099">
    <property type="term" value="P:tricarboxylic acid cycle"/>
    <property type="evidence" value="ECO:0007669"/>
    <property type="project" value="InterPro"/>
</dbReference>
<dbReference type="Proteomes" id="UP000243723">
    <property type="component" value="Unassembled WGS sequence"/>
</dbReference>